<comment type="caution">
    <text evidence="3">The sequence shown here is derived from an EMBL/GenBank/DDBJ whole genome shotgun (WGS) entry which is preliminary data.</text>
</comment>
<evidence type="ECO:0000313" key="4">
    <source>
        <dbReference type="Proteomes" id="UP001362999"/>
    </source>
</evidence>
<reference evidence="3 4" key="1">
    <citation type="journal article" date="2024" name="J Genomics">
        <title>Draft genome sequencing and assembly of Favolaschia claudopus CIRM-BRFM 2984 isolated from oak limbs.</title>
        <authorList>
            <person name="Navarro D."/>
            <person name="Drula E."/>
            <person name="Chaduli D."/>
            <person name="Cazenave R."/>
            <person name="Ahrendt S."/>
            <person name="Wang J."/>
            <person name="Lipzen A."/>
            <person name="Daum C."/>
            <person name="Barry K."/>
            <person name="Grigoriev I.V."/>
            <person name="Favel A."/>
            <person name="Rosso M.N."/>
            <person name="Martin F."/>
        </authorList>
    </citation>
    <scope>NUCLEOTIDE SEQUENCE [LARGE SCALE GENOMIC DNA]</scope>
    <source>
        <strain evidence="3 4">CIRM-BRFM 2984</strain>
    </source>
</reference>
<evidence type="ECO:0000313" key="3">
    <source>
        <dbReference type="EMBL" id="KAK7031628.1"/>
    </source>
</evidence>
<dbReference type="SUPFAM" id="SSF55729">
    <property type="entry name" value="Acyl-CoA N-acyltransferases (Nat)"/>
    <property type="match status" value="1"/>
</dbReference>
<feature type="domain" description="N-acetyltransferase" evidence="2">
    <location>
        <begin position="225"/>
        <end position="369"/>
    </location>
</feature>
<dbReference type="InterPro" id="IPR000182">
    <property type="entry name" value="GNAT_dom"/>
</dbReference>
<dbReference type="Proteomes" id="UP001362999">
    <property type="component" value="Unassembled WGS sequence"/>
</dbReference>
<dbReference type="EMBL" id="JAWWNJ010000024">
    <property type="protein sequence ID" value="KAK7031628.1"/>
    <property type="molecule type" value="Genomic_DNA"/>
</dbReference>
<accession>A0AAW0BYW7</accession>
<evidence type="ECO:0000256" key="1">
    <source>
        <dbReference type="SAM" id="MobiDB-lite"/>
    </source>
</evidence>
<sequence>MSSDASSYEEEVNRKTKRRKGNDGLPTSSKEGFTMKPLFDLLNDDETPFENTVGALMPEFLRERAIRQEQEAEKDPSGQLLRPMTLSDTMSFLDAAGNTGSWSASQALALRKLKVSQERRRAGWTESNISTSPPPILNELLPPASSPLPEHSSIIEALESIRTTPFENSFLARLHGASCGTAIPDLVAVDWETATPWMNLMSDIRDHYTFAHPEREQPPHTVSPITYSPLERWHLDQVHDILDRAFWSGINVSDSLEYSPERCTIIAAYGRLVVGVAIMSSPREPYITYLAVRAGWDNAQIATTMLYHLIALNPHQDITLHVSANNSAMLLYNRFGFKAEEFVVGFYDAYLDPQSRASKNAFRLRLRRH</sequence>
<dbReference type="InterPro" id="IPR016181">
    <property type="entry name" value="Acyl_CoA_acyltransferase"/>
</dbReference>
<dbReference type="GO" id="GO:0016747">
    <property type="term" value="F:acyltransferase activity, transferring groups other than amino-acyl groups"/>
    <property type="evidence" value="ECO:0007669"/>
    <property type="project" value="InterPro"/>
</dbReference>
<dbReference type="AlphaFoldDB" id="A0AAW0BYW7"/>
<proteinExistence type="predicted"/>
<organism evidence="3 4">
    <name type="scientific">Favolaschia claudopus</name>
    <dbReference type="NCBI Taxonomy" id="2862362"/>
    <lineage>
        <taxon>Eukaryota</taxon>
        <taxon>Fungi</taxon>
        <taxon>Dikarya</taxon>
        <taxon>Basidiomycota</taxon>
        <taxon>Agaricomycotina</taxon>
        <taxon>Agaricomycetes</taxon>
        <taxon>Agaricomycetidae</taxon>
        <taxon>Agaricales</taxon>
        <taxon>Marasmiineae</taxon>
        <taxon>Mycenaceae</taxon>
        <taxon>Favolaschia</taxon>
    </lineage>
</organism>
<evidence type="ECO:0000259" key="2">
    <source>
        <dbReference type="PROSITE" id="PS51186"/>
    </source>
</evidence>
<feature type="region of interest" description="Disordered" evidence="1">
    <location>
        <begin position="1"/>
        <end position="34"/>
    </location>
</feature>
<dbReference type="Gene3D" id="3.40.630.30">
    <property type="match status" value="1"/>
</dbReference>
<keyword evidence="4" id="KW-1185">Reference proteome</keyword>
<protein>
    <submittedName>
        <fullName evidence="3">Cytoplasmic protein</fullName>
    </submittedName>
</protein>
<dbReference type="PROSITE" id="PS51186">
    <property type="entry name" value="GNAT"/>
    <property type="match status" value="1"/>
</dbReference>
<gene>
    <name evidence="3" type="ORF">R3P38DRAFT_3313666</name>
</gene>
<dbReference type="Pfam" id="PF00583">
    <property type="entry name" value="Acetyltransf_1"/>
    <property type="match status" value="1"/>
</dbReference>
<name>A0AAW0BYW7_9AGAR</name>